<feature type="domain" description="SNF2 N-terminal" evidence="3">
    <location>
        <begin position="41"/>
        <end position="68"/>
    </location>
</feature>
<keyword evidence="2" id="KW-0067">ATP-binding</keyword>
<evidence type="ECO:0000256" key="2">
    <source>
        <dbReference type="ARBA" id="ARBA00022840"/>
    </source>
</evidence>
<sequence>MPNRQSACSLWATSPTGSTFNSRNIITKKVFSSLKFLFVNSPPGGLLVDDMGLSKTLKAISLIGTSKKWLITNPQHSTPTALNHQLEFRNIQAFSGWRTASQHPSWPHLSIIIGGRHLTM</sequence>
<dbReference type="GO" id="GO:0005524">
    <property type="term" value="F:ATP binding"/>
    <property type="evidence" value="ECO:0007669"/>
    <property type="project" value="InterPro"/>
</dbReference>
<dbReference type="Proteomes" id="UP000765509">
    <property type="component" value="Unassembled WGS sequence"/>
</dbReference>
<proteinExistence type="predicted"/>
<evidence type="ECO:0000313" key="5">
    <source>
        <dbReference type="Proteomes" id="UP000765509"/>
    </source>
</evidence>
<accession>A0A9Q3GVM7</accession>
<gene>
    <name evidence="4" type="ORF">O181_020384</name>
</gene>
<organism evidence="4 5">
    <name type="scientific">Austropuccinia psidii MF-1</name>
    <dbReference type="NCBI Taxonomy" id="1389203"/>
    <lineage>
        <taxon>Eukaryota</taxon>
        <taxon>Fungi</taxon>
        <taxon>Dikarya</taxon>
        <taxon>Basidiomycota</taxon>
        <taxon>Pucciniomycotina</taxon>
        <taxon>Pucciniomycetes</taxon>
        <taxon>Pucciniales</taxon>
        <taxon>Sphaerophragmiaceae</taxon>
        <taxon>Austropuccinia</taxon>
    </lineage>
</organism>
<protein>
    <recommendedName>
        <fullName evidence="3">SNF2 N-terminal domain-containing protein</fullName>
    </recommendedName>
</protein>
<evidence type="ECO:0000313" key="4">
    <source>
        <dbReference type="EMBL" id="MBW0480669.1"/>
    </source>
</evidence>
<dbReference type="OrthoDB" id="5330228at2759"/>
<dbReference type="Pfam" id="PF00176">
    <property type="entry name" value="SNF2-rel_dom"/>
    <property type="match status" value="1"/>
</dbReference>
<keyword evidence="1" id="KW-0547">Nucleotide-binding</keyword>
<name>A0A9Q3GVM7_9BASI</name>
<dbReference type="EMBL" id="AVOT02006060">
    <property type="protein sequence ID" value="MBW0480669.1"/>
    <property type="molecule type" value="Genomic_DNA"/>
</dbReference>
<comment type="caution">
    <text evidence="4">The sequence shown here is derived from an EMBL/GenBank/DDBJ whole genome shotgun (WGS) entry which is preliminary data.</text>
</comment>
<dbReference type="AlphaFoldDB" id="A0A9Q3GVM7"/>
<keyword evidence="5" id="KW-1185">Reference proteome</keyword>
<evidence type="ECO:0000259" key="3">
    <source>
        <dbReference type="Pfam" id="PF00176"/>
    </source>
</evidence>
<reference evidence="4" key="1">
    <citation type="submission" date="2021-03" db="EMBL/GenBank/DDBJ databases">
        <title>Draft genome sequence of rust myrtle Austropuccinia psidii MF-1, a brazilian biotype.</title>
        <authorList>
            <person name="Quecine M.C."/>
            <person name="Pachon D.M.R."/>
            <person name="Bonatelli M.L."/>
            <person name="Correr F.H."/>
            <person name="Franceschini L.M."/>
            <person name="Leite T.F."/>
            <person name="Margarido G.R.A."/>
            <person name="Almeida C.A."/>
            <person name="Ferrarezi J.A."/>
            <person name="Labate C.A."/>
        </authorList>
    </citation>
    <scope>NUCLEOTIDE SEQUENCE</scope>
    <source>
        <strain evidence="4">MF-1</strain>
    </source>
</reference>
<dbReference type="InterPro" id="IPR000330">
    <property type="entry name" value="SNF2_N"/>
</dbReference>
<evidence type="ECO:0000256" key="1">
    <source>
        <dbReference type="ARBA" id="ARBA00022741"/>
    </source>
</evidence>